<proteinExistence type="predicted"/>
<reference evidence="1 2" key="1">
    <citation type="submission" date="2018-08" db="EMBL/GenBank/DDBJ databases">
        <title>Recombination of ecologically and evolutionarily significant loci maintains genetic cohesion in the Pseudomonas syringae species complex.</title>
        <authorList>
            <person name="Dillon M."/>
            <person name="Thakur S."/>
            <person name="Almeida R.N.D."/>
            <person name="Weir B.S."/>
            <person name="Guttman D.S."/>
        </authorList>
    </citation>
    <scope>NUCLEOTIDE SEQUENCE [LARGE SCALE GENOMIC DNA]</scope>
    <source>
        <strain evidence="1 2">88_10</strain>
    </source>
</reference>
<comment type="caution">
    <text evidence="1">The sequence shown here is derived from an EMBL/GenBank/DDBJ whole genome shotgun (WGS) entry which is preliminary data.</text>
</comment>
<gene>
    <name evidence="1" type="ORF">APX70_03131</name>
</gene>
<evidence type="ECO:0000313" key="1">
    <source>
        <dbReference type="EMBL" id="RML58127.1"/>
    </source>
</evidence>
<dbReference type="AlphaFoldDB" id="A0A3M2X2Y1"/>
<protein>
    <submittedName>
        <fullName evidence="1">Uncharacterized protein</fullName>
    </submittedName>
</protein>
<dbReference type="Proteomes" id="UP000282378">
    <property type="component" value="Unassembled WGS sequence"/>
</dbReference>
<evidence type="ECO:0000313" key="2">
    <source>
        <dbReference type="Proteomes" id="UP000282378"/>
    </source>
</evidence>
<name>A0A3M2X2Y1_PSEYM</name>
<organism evidence="1 2">
    <name type="scientific">Pseudomonas syringae pv. maculicola</name>
    <dbReference type="NCBI Taxonomy" id="59511"/>
    <lineage>
        <taxon>Bacteria</taxon>
        <taxon>Pseudomonadati</taxon>
        <taxon>Pseudomonadota</taxon>
        <taxon>Gammaproteobacteria</taxon>
        <taxon>Pseudomonadales</taxon>
        <taxon>Pseudomonadaceae</taxon>
        <taxon>Pseudomonas</taxon>
    </lineage>
</organism>
<accession>A0A3M2X2Y1</accession>
<sequence>MLAETLTGGYAVVINDQQIGKALFLRVAVAGKGKGMKGFQPAMISCATIGSFAKSQHDSFSIRLSTLHIQQSIK</sequence>
<dbReference type="EMBL" id="RBNL01003107">
    <property type="protein sequence ID" value="RML58127.1"/>
    <property type="molecule type" value="Genomic_DNA"/>
</dbReference>